<dbReference type="InterPro" id="IPR001041">
    <property type="entry name" value="2Fe-2S_ferredoxin-type"/>
</dbReference>
<evidence type="ECO:0000259" key="9">
    <source>
        <dbReference type="PROSITE" id="PS51384"/>
    </source>
</evidence>
<accession>A0A1S1QHH2</accession>
<keyword evidence="7" id="KW-0411">Iron-sulfur</keyword>
<dbReference type="InterPro" id="IPR050415">
    <property type="entry name" value="MRET"/>
</dbReference>
<comment type="cofactor">
    <cofactor evidence="1">
        <name>FAD</name>
        <dbReference type="ChEBI" id="CHEBI:57692"/>
    </cofactor>
</comment>
<evidence type="ECO:0000256" key="2">
    <source>
        <dbReference type="ARBA" id="ARBA00022630"/>
    </source>
</evidence>
<dbReference type="Gene3D" id="3.40.50.80">
    <property type="entry name" value="Nucleotide-binding domain of ferredoxin-NADP reductase (FNR) module"/>
    <property type="match status" value="1"/>
</dbReference>
<evidence type="ECO:0000259" key="8">
    <source>
        <dbReference type="PROSITE" id="PS51085"/>
    </source>
</evidence>
<dbReference type="CDD" id="cd00207">
    <property type="entry name" value="fer2"/>
    <property type="match status" value="1"/>
</dbReference>
<dbReference type="Gene3D" id="3.10.20.30">
    <property type="match status" value="1"/>
</dbReference>
<comment type="caution">
    <text evidence="10">The sequence shown here is derived from an EMBL/GenBank/DDBJ whole genome shotgun (WGS) entry which is preliminary data.</text>
</comment>
<evidence type="ECO:0000256" key="3">
    <source>
        <dbReference type="ARBA" id="ARBA00022714"/>
    </source>
</evidence>
<dbReference type="InterPro" id="IPR012675">
    <property type="entry name" value="Beta-grasp_dom_sf"/>
</dbReference>
<evidence type="ECO:0000256" key="6">
    <source>
        <dbReference type="ARBA" id="ARBA00023004"/>
    </source>
</evidence>
<dbReference type="PANTHER" id="PTHR47354:SF1">
    <property type="entry name" value="CARNITINE MONOOXYGENASE REDUCTASE SUBUNIT"/>
    <property type="match status" value="1"/>
</dbReference>
<evidence type="ECO:0000256" key="1">
    <source>
        <dbReference type="ARBA" id="ARBA00001974"/>
    </source>
</evidence>
<dbReference type="GO" id="GO:0051537">
    <property type="term" value="F:2 iron, 2 sulfur cluster binding"/>
    <property type="evidence" value="ECO:0007669"/>
    <property type="project" value="UniProtKB-KW"/>
</dbReference>
<keyword evidence="3" id="KW-0001">2Fe-2S</keyword>
<evidence type="ECO:0000256" key="4">
    <source>
        <dbReference type="ARBA" id="ARBA00022723"/>
    </source>
</evidence>
<dbReference type="SUPFAM" id="SSF54292">
    <property type="entry name" value="2Fe-2S ferredoxin-like"/>
    <property type="match status" value="1"/>
</dbReference>
<dbReference type="InterPro" id="IPR039261">
    <property type="entry name" value="FNR_nucleotide-bd"/>
</dbReference>
<dbReference type="GO" id="GO:0046872">
    <property type="term" value="F:metal ion binding"/>
    <property type="evidence" value="ECO:0007669"/>
    <property type="project" value="UniProtKB-KW"/>
</dbReference>
<dbReference type="InterPro" id="IPR001433">
    <property type="entry name" value="OxRdtase_FAD/NAD-bd"/>
</dbReference>
<dbReference type="InterPro" id="IPR017927">
    <property type="entry name" value="FAD-bd_FR_type"/>
</dbReference>
<evidence type="ECO:0000313" key="11">
    <source>
        <dbReference type="Proteomes" id="UP000179627"/>
    </source>
</evidence>
<keyword evidence="11" id="KW-1185">Reference proteome</keyword>
<dbReference type="PROSITE" id="PS00197">
    <property type="entry name" value="2FE2S_FER_1"/>
    <property type="match status" value="1"/>
</dbReference>
<reference evidence="11" key="1">
    <citation type="submission" date="2016-07" db="EMBL/GenBank/DDBJ databases">
        <title>Sequence Frankia sp. strain CcI1.17.</title>
        <authorList>
            <person name="Ghodhbane-Gtari F."/>
            <person name="Swanson E."/>
            <person name="Gueddou A."/>
            <person name="Morris K."/>
            <person name="Hezbri K."/>
            <person name="Ktari A."/>
            <person name="Nouioui I."/>
            <person name="Abebe-Akele F."/>
            <person name="Simpson S."/>
            <person name="Thomas K."/>
            <person name="Gtari M."/>
            <person name="Tisa L.S."/>
            <person name="Hurst S."/>
        </authorList>
    </citation>
    <scope>NUCLEOTIDE SEQUENCE [LARGE SCALE GENOMIC DNA]</scope>
    <source>
        <strain evidence="11">Cc1.17</strain>
    </source>
</reference>
<proteinExistence type="predicted"/>
<dbReference type="InterPro" id="IPR017938">
    <property type="entry name" value="Riboflavin_synthase-like_b-brl"/>
</dbReference>
<dbReference type="Pfam" id="PF00175">
    <property type="entry name" value="NAD_binding_1"/>
    <property type="match status" value="1"/>
</dbReference>
<dbReference type="SUPFAM" id="SSF63380">
    <property type="entry name" value="Riboflavin synthase domain-like"/>
    <property type="match status" value="1"/>
</dbReference>
<evidence type="ECO:0000256" key="5">
    <source>
        <dbReference type="ARBA" id="ARBA00023002"/>
    </source>
</evidence>
<evidence type="ECO:0000256" key="7">
    <source>
        <dbReference type="ARBA" id="ARBA00023014"/>
    </source>
</evidence>
<keyword evidence="5" id="KW-0560">Oxidoreductase</keyword>
<dbReference type="SUPFAM" id="SSF52343">
    <property type="entry name" value="Ferredoxin reductase-like, C-terminal NADP-linked domain"/>
    <property type="match status" value="1"/>
</dbReference>
<dbReference type="CDD" id="cd06185">
    <property type="entry name" value="PDR_like"/>
    <property type="match status" value="1"/>
</dbReference>
<sequence length="322" mass="34206">MPAGTDLTVVVHARRRVAHDVVCLELADPTGEPLPAWTPGAHVDITVRPGMIRQYSLCGDPADRGSWQVAVLREGAGRGGSVHLHDRVAPGTLLTAGRPRNAFPLVAAPNYLLIAGGIGITPLLPMAAELAARGADWRLLYGGRRREAMAFADDLAERYGERVVLHPQDTHGLLPIGAVLDDLHRSGGGERTAVYCCGPEALLTAVEQACADWPAEALHVERFRPAQPASRDSDQAFELRLARSGRILTVRPGQSILAALEAAGAVVASSCRDGTCGSCETTVVAGEVDHRDTVLSAAERASGRTMMVCVSRSRGERLELDI</sequence>
<feature type="domain" description="FAD-binding FR-type" evidence="9">
    <location>
        <begin position="4"/>
        <end position="106"/>
    </location>
</feature>
<dbReference type="Gene3D" id="2.40.30.10">
    <property type="entry name" value="Translation factors"/>
    <property type="match status" value="1"/>
</dbReference>
<dbReference type="PROSITE" id="PS51384">
    <property type="entry name" value="FAD_FR"/>
    <property type="match status" value="1"/>
</dbReference>
<evidence type="ECO:0000313" key="10">
    <source>
        <dbReference type="EMBL" id="OHV33107.1"/>
    </source>
</evidence>
<dbReference type="InterPro" id="IPR006058">
    <property type="entry name" value="2Fe2S_fd_BS"/>
</dbReference>
<dbReference type="GO" id="GO:0016491">
    <property type="term" value="F:oxidoreductase activity"/>
    <property type="evidence" value="ECO:0007669"/>
    <property type="project" value="UniProtKB-KW"/>
</dbReference>
<dbReference type="AlphaFoldDB" id="A0A1S1QHH2"/>
<feature type="domain" description="2Fe-2S ferredoxin-type" evidence="8">
    <location>
        <begin position="237"/>
        <end position="322"/>
    </location>
</feature>
<organism evidence="10 11">
    <name type="scientific">Parafrankia colletiae</name>
    <dbReference type="NCBI Taxonomy" id="573497"/>
    <lineage>
        <taxon>Bacteria</taxon>
        <taxon>Bacillati</taxon>
        <taxon>Actinomycetota</taxon>
        <taxon>Actinomycetes</taxon>
        <taxon>Frankiales</taxon>
        <taxon>Frankiaceae</taxon>
        <taxon>Parafrankia</taxon>
    </lineage>
</organism>
<dbReference type="Proteomes" id="UP000179627">
    <property type="component" value="Unassembled WGS sequence"/>
</dbReference>
<keyword evidence="6" id="KW-0408">Iron</keyword>
<dbReference type="Pfam" id="PF00111">
    <property type="entry name" value="Fer2"/>
    <property type="match status" value="1"/>
</dbReference>
<gene>
    <name evidence="10" type="ORF">CC117_23805</name>
</gene>
<keyword evidence="2" id="KW-0285">Flavoprotein</keyword>
<dbReference type="PANTHER" id="PTHR47354">
    <property type="entry name" value="NADH OXIDOREDUCTASE HCR"/>
    <property type="match status" value="1"/>
</dbReference>
<protein>
    <submittedName>
        <fullName evidence="10">Ferredoxin</fullName>
    </submittedName>
</protein>
<dbReference type="PRINTS" id="PR00409">
    <property type="entry name" value="PHDIOXRDTASE"/>
</dbReference>
<keyword evidence="4" id="KW-0479">Metal-binding</keyword>
<dbReference type="PROSITE" id="PS51085">
    <property type="entry name" value="2FE2S_FER_2"/>
    <property type="match status" value="1"/>
</dbReference>
<name>A0A1S1QHH2_9ACTN</name>
<dbReference type="InterPro" id="IPR036010">
    <property type="entry name" value="2Fe-2S_ferredoxin-like_sf"/>
</dbReference>
<dbReference type="EMBL" id="MBLM01000135">
    <property type="protein sequence ID" value="OHV33107.1"/>
    <property type="molecule type" value="Genomic_DNA"/>
</dbReference>